<dbReference type="GO" id="GO:0003843">
    <property type="term" value="F:1,3-beta-D-glucan synthase activity"/>
    <property type="evidence" value="ECO:0007669"/>
    <property type="project" value="InterPro"/>
</dbReference>
<sequence length="390" mass="43843">MKKYGGGGGHNGKRQKNQGLSNFFDEEPQVDNDDKEEECCSPISRLIHLLELYLTLSLLFQLVVFTDLLLEGLVAVAVGAQERITGLAAVLVCLMSYGYTTHMLRLANFKWDILWLPFGPLSALGWLERRTSKRMLSRVVACVMVMEIGIERGFVSAIGDFIIMHQQLLASVFFTFQLGTKAHYYERTILHGGSKYRGTGWGFVVCHAKFSENYRLALGVILGVSSKRHHLILLTYFACSEFYSDVGLMSLYTTGGVRGQMKIWYGFSAHVQDSERTVVPWFFLSVMIVLFMVAGLVLTDIFAAIIAFMPTGWALILHLDCLKKAKIWDSMMESSRAFGCRMGLLIFIPIVVLSCFLVVSKFQTRLLFNQAFSWGLQISMILAGIKNKNA</sequence>
<evidence type="ECO:0000256" key="2">
    <source>
        <dbReference type="SAM" id="Phobius"/>
    </source>
</evidence>
<dbReference type="GO" id="GO:0000148">
    <property type="term" value="C:1,3-beta-D-glucan synthase complex"/>
    <property type="evidence" value="ECO:0007669"/>
    <property type="project" value="InterPro"/>
</dbReference>
<dbReference type="AlphaFoldDB" id="A0AAD2DKC6"/>
<dbReference type="InterPro" id="IPR003440">
    <property type="entry name" value="Glyco_trans_48_dom"/>
</dbReference>
<feature type="compositionally biased region" description="Gly residues" evidence="1">
    <location>
        <begin position="1"/>
        <end position="10"/>
    </location>
</feature>
<dbReference type="Pfam" id="PF02364">
    <property type="entry name" value="Glucan_synthase"/>
    <property type="match status" value="1"/>
</dbReference>
<organism evidence="4 5">
    <name type="scientific">Fraxinus pennsylvanica</name>
    <dbReference type="NCBI Taxonomy" id="56036"/>
    <lineage>
        <taxon>Eukaryota</taxon>
        <taxon>Viridiplantae</taxon>
        <taxon>Streptophyta</taxon>
        <taxon>Embryophyta</taxon>
        <taxon>Tracheophyta</taxon>
        <taxon>Spermatophyta</taxon>
        <taxon>Magnoliopsida</taxon>
        <taxon>eudicotyledons</taxon>
        <taxon>Gunneridae</taxon>
        <taxon>Pentapetalae</taxon>
        <taxon>asterids</taxon>
        <taxon>lamiids</taxon>
        <taxon>Lamiales</taxon>
        <taxon>Oleaceae</taxon>
        <taxon>Oleeae</taxon>
        <taxon>Fraxinus</taxon>
    </lineage>
</organism>
<dbReference type="PANTHER" id="PTHR12741">
    <property type="entry name" value="LYST-INTERACTING PROTEIN LIP5 DOPAMINE RESPONSIVE PROTEIN DRG-1"/>
    <property type="match status" value="1"/>
</dbReference>
<dbReference type="GO" id="GO:0005886">
    <property type="term" value="C:plasma membrane"/>
    <property type="evidence" value="ECO:0007669"/>
    <property type="project" value="TreeGrafter"/>
</dbReference>
<accession>A0AAD2DKC6</accession>
<keyword evidence="5" id="KW-1185">Reference proteome</keyword>
<feature type="domain" description="Glycosyl transferase 48" evidence="3">
    <location>
        <begin position="142"/>
        <end position="244"/>
    </location>
</feature>
<keyword evidence="2" id="KW-0472">Membrane</keyword>
<keyword evidence="2" id="KW-1133">Transmembrane helix</keyword>
<reference evidence="4" key="1">
    <citation type="submission" date="2023-05" db="EMBL/GenBank/DDBJ databases">
        <authorList>
            <person name="Huff M."/>
        </authorList>
    </citation>
    <scope>NUCLEOTIDE SEQUENCE</scope>
</reference>
<evidence type="ECO:0000259" key="3">
    <source>
        <dbReference type="Pfam" id="PF02364"/>
    </source>
</evidence>
<dbReference type="EMBL" id="OU503037">
    <property type="protein sequence ID" value="CAI9757179.1"/>
    <property type="molecule type" value="Genomic_DNA"/>
</dbReference>
<feature type="region of interest" description="Disordered" evidence="1">
    <location>
        <begin position="1"/>
        <end position="36"/>
    </location>
</feature>
<dbReference type="Proteomes" id="UP000834106">
    <property type="component" value="Chromosome 2"/>
</dbReference>
<dbReference type="GO" id="GO:0006075">
    <property type="term" value="P:(1-&gt;3)-beta-D-glucan biosynthetic process"/>
    <property type="evidence" value="ECO:0007669"/>
    <property type="project" value="InterPro"/>
</dbReference>
<protein>
    <recommendedName>
        <fullName evidence="3">Glycosyl transferase 48 domain-containing protein</fullName>
    </recommendedName>
</protein>
<feature type="compositionally biased region" description="Acidic residues" evidence="1">
    <location>
        <begin position="24"/>
        <end position="36"/>
    </location>
</feature>
<evidence type="ECO:0000313" key="5">
    <source>
        <dbReference type="Proteomes" id="UP000834106"/>
    </source>
</evidence>
<gene>
    <name evidence="4" type="ORF">FPE_LOCUS4609</name>
</gene>
<feature type="transmembrane region" description="Helical" evidence="2">
    <location>
        <begin position="84"/>
        <end position="103"/>
    </location>
</feature>
<evidence type="ECO:0000256" key="1">
    <source>
        <dbReference type="SAM" id="MobiDB-lite"/>
    </source>
</evidence>
<dbReference type="PANTHER" id="PTHR12741:SF16">
    <property type="entry name" value="CALLOSE SYNTHASE 7"/>
    <property type="match status" value="1"/>
</dbReference>
<feature type="transmembrane region" description="Helical" evidence="2">
    <location>
        <begin position="109"/>
        <end position="127"/>
    </location>
</feature>
<evidence type="ECO:0000313" key="4">
    <source>
        <dbReference type="EMBL" id="CAI9757179.1"/>
    </source>
</evidence>
<keyword evidence="2" id="KW-0812">Transmembrane</keyword>
<feature type="transmembrane region" description="Helical" evidence="2">
    <location>
        <begin position="366"/>
        <end position="385"/>
    </location>
</feature>
<feature type="transmembrane region" description="Helical" evidence="2">
    <location>
        <begin position="52"/>
        <end position="77"/>
    </location>
</feature>
<name>A0AAD2DKC6_9LAMI</name>
<proteinExistence type="predicted"/>
<feature type="transmembrane region" description="Helical" evidence="2">
    <location>
        <begin position="342"/>
        <end position="360"/>
    </location>
</feature>